<evidence type="ECO:0000256" key="2">
    <source>
        <dbReference type="ARBA" id="ARBA00023125"/>
    </source>
</evidence>
<dbReference type="InterPro" id="IPR000524">
    <property type="entry name" value="Tscrpt_reg_HTH_GntR"/>
</dbReference>
<feature type="domain" description="HTH gntR-type" evidence="4">
    <location>
        <begin position="6"/>
        <end position="74"/>
    </location>
</feature>
<dbReference type="Gene3D" id="1.10.10.10">
    <property type="entry name" value="Winged helix-like DNA-binding domain superfamily/Winged helix DNA-binding domain"/>
    <property type="match status" value="1"/>
</dbReference>
<proteinExistence type="predicted"/>
<dbReference type="Proteomes" id="UP000221394">
    <property type="component" value="Unassembled WGS sequence"/>
</dbReference>
<dbReference type="SMART" id="SM00345">
    <property type="entry name" value="HTH_GNTR"/>
    <property type="match status" value="1"/>
</dbReference>
<dbReference type="PANTHER" id="PTHR43537:SF5">
    <property type="entry name" value="UXU OPERON TRANSCRIPTIONAL REGULATOR"/>
    <property type="match status" value="1"/>
</dbReference>
<dbReference type="GO" id="GO:0003700">
    <property type="term" value="F:DNA-binding transcription factor activity"/>
    <property type="evidence" value="ECO:0007669"/>
    <property type="project" value="InterPro"/>
</dbReference>
<dbReference type="SUPFAM" id="SSF48008">
    <property type="entry name" value="GntR ligand-binding domain-like"/>
    <property type="match status" value="1"/>
</dbReference>
<name>A0A2A9EDD9_9MICO</name>
<evidence type="ECO:0000259" key="4">
    <source>
        <dbReference type="PROSITE" id="PS50949"/>
    </source>
</evidence>
<dbReference type="AlphaFoldDB" id="A0A2A9EDD9"/>
<dbReference type="SMART" id="SM00895">
    <property type="entry name" value="FCD"/>
    <property type="match status" value="1"/>
</dbReference>
<dbReference type="Pfam" id="PF07729">
    <property type="entry name" value="FCD"/>
    <property type="match status" value="1"/>
</dbReference>
<dbReference type="EMBL" id="PDJH01000001">
    <property type="protein sequence ID" value="PFG36561.1"/>
    <property type="molecule type" value="Genomic_DNA"/>
</dbReference>
<gene>
    <name evidence="5" type="ORF">ATL41_1289</name>
</gene>
<reference evidence="5 6" key="1">
    <citation type="submission" date="2017-10" db="EMBL/GenBank/DDBJ databases">
        <title>Sequencing the genomes of 1000 actinobacteria strains.</title>
        <authorList>
            <person name="Klenk H.-P."/>
        </authorList>
    </citation>
    <scope>NUCLEOTIDE SEQUENCE [LARGE SCALE GENOMIC DNA]</scope>
    <source>
        <strain evidence="5 6">DSM 21574</strain>
    </source>
</reference>
<dbReference type="CDD" id="cd07377">
    <property type="entry name" value="WHTH_GntR"/>
    <property type="match status" value="1"/>
</dbReference>
<keyword evidence="6" id="KW-1185">Reference proteome</keyword>
<evidence type="ECO:0000313" key="6">
    <source>
        <dbReference type="Proteomes" id="UP000221394"/>
    </source>
</evidence>
<evidence type="ECO:0000313" key="5">
    <source>
        <dbReference type="EMBL" id="PFG36561.1"/>
    </source>
</evidence>
<dbReference type="SUPFAM" id="SSF46785">
    <property type="entry name" value="Winged helix' DNA-binding domain"/>
    <property type="match status" value="1"/>
</dbReference>
<dbReference type="Pfam" id="PF00392">
    <property type="entry name" value="GntR"/>
    <property type="match status" value="1"/>
</dbReference>
<accession>A0A2A9EDD9</accession>
<protein>
    <submittedName>
        <fullName evidence="5">GntR family transcriptional regulator</fullName>
    </submittedName>
</protein>
<keyword evidence="1" id="KW-0805">Transcription regulation</keyword>
<comment type="caution">
    <text evidence="5">The sequence shown here is derived from an EMBL/GenBank/DDBJ whole genome shotgun (WGS) entry which is preliminary data.</text>
</comment>
<evidence type="ECO:0000256" key="1">
    <source>
        <dbReference type="ARBA" id="ARBA00023015"/>
    </source>
</evidence>
<sequence>MDTRPMSRTDRVVDAVTQMILDGELAPGDRLPVEAELAERLEVSRGSLREGVRALAVLGILESRQGDGTYVTSLAPSLLLRPVGLLVELQGSGQARHTHAVRRMLEAEAAAAAARRPDDATHREAARAALDRAAAALGDPQDEGHEAFLEADVAFHAALAGWAGNPVLAALVDALAGRTTSHRRWRATTLPDADARAHEWHSQILAAIEDGRQDEARTLMQAHLLEVERSLP</sequence>
<dbReference type="PROSITE" id="PS50949">
    <property type="entry name" value="HTH_GNTR"/>
    <property type="match status" value="1"/>
</dbReference>
<organism evidence="5 6">
    <name type="scientific">Flavimobilis soli</name>
    <dbReference type="NCBI Taxonomy" id="442709"/>
    <lineage>
        <taxon>Bacteria</taxon>
        <taxon>Bacillati</taxon>
        <taxon>Actinomycetota</taxon>
        <taxon>Actinomycetes</taxon>
        <taxon>Micrococcales</taxon>
        <taxon>Jonesiaceae</taxon>
        <taxon>Flavimobilis</taxon>
    </lineage>
</organism>
<dbReference type="PANTHER" id="PTHR43537">
    <property type="entry name" value="TRANSCRIPTIONAL REGULATOR, GNTR FAMILY"/>
    <property type="match status" value="1"/>
</dbReference>
<dbReference type="InterPro" id="IPR036390">
    <property type="entry name" value="WH_DNA-bd_sf"/>
</dbReference>
<dbReference type="InterPro" id="IPR008920">
    <property type="entry name" value="TF_FadR/GntR_C"/>
</dbReference>
<dbReference type="GO" id="GO:0003677">
    <property type="term" value="F:DNA binding"/>
    <property type="evidence" value="ECO:0007669"/>
    <property type="project" value="UniProtKB-KW"/>
</dbReference>
<dbReference type="InterPro" id="IPR036388">
    <property type="entry name" value="WH-like_DNA-bd_sf"/>
</dbReference>
<evidence type="ECO:0000256" key="3">
    <source>
        <dbReference type="ARBA" id="ARBA00023163"/>
    </source>
</evidence>
<dbReference type="PRINTS" id="PR00035">
    <property type="entry name" value="HTHGNTR"/>
</dbReference>
<dbReference type="InterPro" id="IPR011711">
    <property type="entry name" value="GntR_C"/>
</dbReference>
<keyword evidence="2" id="KW-0238">DNA-binding</keyword>
<dbReference type="Gene3D" id="1.20.120.530">
    <property type="entry name" value="GntR ligand-binding domain-like"/>
    <property type="match status" value="1"/>
</dbReference>
<keyword evidence="3" id="KW-0804">Transcription</keyword>